<dbReference type="VEuPathDB" id="PlasmoDB:PmUG01_12018200"/>
<dbReference type="InterPro" id="IPR010884">
    <property type="entry name" value="6_CYS_dom"/>
</dbReference>
<dbReference type="InterPro" id="IPR038160">
    <property type="entry name" value="6_CYS_dom_sf"/>
</dbReference>
<keyword evidence="14" id="KW-1185">Reference proteome</keyword>
<evidence type="ECO:0000313" key="12">
    <source>
        <dbReference type="EMBL" id="SCO93594.1"/>
    </source>
</evidence>
<keyword evidence="4 9" id="KW-0732">Signal</keyword>
<gene>
    <name evidence="12" type="primary">P48</name>
    <name evidence="12" type="synonym">45</name>
    <name evidence="11" type="ORF">PMALA_020350</name>
    <name evidence="12" type="ORF">PMUG01_12018200</name>
</gene>
<evidence type="ECO:0000256" key="4">
    <source>
        <dbReference type="ARBA" id="ARBA00022729"/>
    </source>
</evidence>
<proteinExistence type="predicted"/>
<dbReference type="GO" id="GO:0005886">
    <property type="term" value="C:plasma membrane"/>
    <property type="evidence" value="ECO:0007669"/>
    <property type="project" value="UniProtKB-SubCell"/>
</dbReference>
<feature type="transmembrane region" description="Helical" evidence="8">
    <location>
        <begin position="429"/>
        <end position="448"/>
    </location>
</feature>
<accession>A0A1A8W6V6</accession>
<organism evidence="11 13">
    <name type="scientific">Plasmodium malariae</name>
    <dbReference type="NCBI Taxonomy" id="5858"/>
    <lineage>
        <taxon>Eukaryota</taxon>
        <taxon>Sar</taxon>
        <taxon>Alveolata</taxon>
        <taxon>Apicomplexa</taxon>
        <taxon>Aconoidasida</taxon>
        <taxon>Haemosporida</taxon>
        <taxon>Plasmodiidae</taxon>
        <taxon>Plasmodium</taxon>
        <taxon>Plasmodium (Plasmodium)</taxon>
    </lineage>
</organism>
<feature type="domain" description="6-Cys" evidence="10">
    <location>
        <begin position="296"/>
        <end position="436"/>
    </location>
</feature>
<evidence type="ECO:0000256" key="6">
    <source>
        <dbReference type="ARBA" id="ARBA00023157"/>
    </source>
</evidence>
<evidence type="ECO:0000313" key="13">
    <source>
        <dbReference type="Proteomes" id="UP000078597"/>
    </source>
</evidence>
<dbReference type="Gene3D" id="2.60.40.2860">
    <property type="match status" value="2"/>
</dbReference>
<keyword evidence="8" id="KW-1133">Transmembrane helix</keyword>
<sequence length="449" mass="51029">MSSSYMKKFYFILLICKILLLKVSTGDDNSYVSPKDMSSQVTTFLGFKCNFSTKGVHNLEPDILENRSILCSIHSYFIYDKIRLTIPKGGSESKFKILPEKCFETVYTDMNKKNETKIDTLGLVDYEVKEDKTSADSVDKILTISPFNNKDVEFFCLCDNTKKVVSNIEGRSALIHVRVLKYPYDIILVNLTKESYPYLADIYNIKSFNDKKLNVQLKEGDLFVLACEQIDKKCFQKSHNNGELYKSNKIVYHKNFTIFKAPIYITTDTVNAECSCKVDNSTIYTTIISPHNSKKTIHGCNFSSDSTSHTFTNNIDMTALADNAHITCNVELTDKSYNHLLGISCPGDIVPDCFFQVYQPQEGELEPSKIVYLDAQLNMGNIEYYDDSKGDNKIKIFGLVGSLQETTSFTCICKKDKKTAYMTIKVASAYYGFLARIFILLIVLILLYI</sequence>
<dbReference type="OrthoDB" id="390246at2759"/>
<keyword evidence="6" id="KW-1015">Disulfide bond</keyword>
<keyword evidence="8" id="KW-0812">Transmembrane</keyword>
<dbReference type="EMBL" id="FLQW01001087">
    <property type="protein sequence ID" value="SBS87718.1"/>
    <property type="molecule type" value="Genomic_DNA"/>
</dbReference>
<dbReference type="Pfam" id="PF07422">
    <property type="entry name" value="s48_45"/>
    <property type="match status" value="2"/>
</dbReference>
<reference evidence="12 14" key="3">
    <citation type="submission" date="2016-06" db="EMBL/GenBank/DDBJ databases">
        <authorList>
            <consortium name="Pathogen Informatics"/>
        </authorList>
    </citation>
    <scope>NUCLEOTIDE SEQUENCE [LARGE SCALE GENOMIC DNA]</scope>
</reference>
<evidence type="ECO:0000256" key="1">
    <source>
        <dbReference type="ARBA" id="ARBA00004236"/>
    </source>
</evidence>
<evidence type="ECO:0000313" key="11">
    <source>
        <dbReference type="EMBL" id="SBS87718.1"/>
    </source>
</evidence>
<keyword evidence="3" id="KW-1003">Cell membrane</keyword>
<feature type="signal peptide" evidence="9">
    <location>
        <begin position="1"/>
        <end position="26"/>
    </location>
</feature>
<reference evidence="11" key="1">
    <citation type="submission" date="2016-05" db="EMBL/GenBank/DDBJ databases">
        <authorList>
            <person name="Lavstsen T."/>
            <person name="Jespersen J.S."/>
        </authorList>
    </citation>
    <scope>NUCLEOTIDE SEQUENCE [LARGE SCALE GENOMIC DNA]</scope>
</reference>
<evidence type="ECO:0000256" key="8">
    <source>
        <dbReference type="SAM" id="Phobius"/>
    </source>
</evidence>
<dbReference type="SMART" id="SM00970">
    <property type="entry name" value="s48_45"/>
    <property type="match status" value="2"/>
</dbReference>
<evidence type="ECO:0000256" key="5">
    <source>
        <dbReference type="ARBA" id="ARBA00023136"/>
    </source>
</evidence>
<evidence type="ECO:0000256" key="7">
    <source>
        <dbReference type="ARBA" id="ARBA00023180"/>
    </source>
</evidence>
<dbReference type="Proteomes" id="UP000219813">
    <property type="component" value="Chromosome 12"/>
</dbReference>
<evidence type="ECO:0000256" key="3">
    <source>
        <dbReference type="ARBA" id="ARBA00022475"/>
    </source>
</evidence>
<evidence type="ECO:0000256" key="2">
    <source>
        <dbReference type="ARBA" id="ARBA00004241"/>
    </source>
</evidence>
<feature type="domain" description="6-Cys" evidence="10">
    <location>
        <begin position="45"/>
        <end position="182"/>
    </location>
</feature>
<dbReference type="PROSITE" id="PS51701">
    <property type="entry name" value="6_CYS"/>
    <property type="match status" value="2"/>
</dbReference>
<evidence type="ECO:0000259" key="10">
    <source>
        <dbReference type="PROSITE" id="PS51701"/>
    </source>
</evidence>
<reference evidence="13" key="2">
    <citation type="submission" date="2016-05" db="EMBL/GenBank/DDBJ databases">
        <authorList>
            <person name="Naeem Raeece"/>
        </authorList>
    </citation>
    <scope>NUCLEOTIDE SEQUENCE [LARGE SCALE GENOMIC DNA]</scope>
</reference>
<keyword evidence="7" id="KW-0325">Glycoprotein</keyword>
<evidence type="ECO:0000313" key="14">
    <source>
        <dbReference type="Proteomes" id="UP000219813"/>
    </source>
</evidence>
<dbReference type="OMA" id="PECFFQV"/>
<comment type="subcellular location">
    <subcellularLocation>
        <location evidence="1">Cell membrane</location>
    </subcellularLocation>
    <subcellularLocation>
        <location evidence="2">Cell surface</location>
    </subcellularLocation>
</comment>
<evidence type="ECO:0000256" key="9">
    <source>
        <dbReference type="SAM" id="SignalP"/>
    </source>
</evidence>
<name>A0A1A8W6V6_PLAMA</name>
<dbReference type="Proteomes" id="UP000078597">
    <property type="component" value="Unassembled WGS sequence"/>
</dbReference>
<dbReference type="AlphaFoldDB" id="A0A1A8W6V6"/>
<dbReference type="GO" id="GO:0009986">
    <property type="term" value="C:cell surface"/>
    <property type="evidence" value="ECO:0007669"/>
    <property type="project" value="UniProtKB-SubCell"/>
</dbReference>
<feature type="chain" id="PRO_5015059629" evidence="9">
    <location>
        <begin position="27"/>
        <end position="449"/>
    </location>
</feature>
<dbReference type="EMBL" id="LT594633">
    <property type="protein sequence ID" value="SCO93594.1"/>
    <property type="molecule type" value="Genomic_DNA"/>
</dbReference>
<protein>
    <submittedName>
        <fullName evidence="11">6-cysteine protein (P48/45)</fullName>
    </submittedName>
    <submittedName>
        <fullName evidence="12">6-cysteine protein, putative</fullName>
    </submittedName>
</protein>
<keyword evidence="5 8" id="KW-0472">Membrane</keyword>